<evidence type="ECO:0000313" key="4">
    <source>
        <dbReference type="Proteomes" id="UP000801428"/>
    </source>
</evidence>
<organism evidence="3 4">
    <name type="scientific">Curvularia kusanoi</name>
    <name type="common">Cochliobolus kusanoi</name>
    <dbReference type="NCBI Taxonomy" id="90978"/>
    <lineage>
        <taxon>Eukaryota</taxon>
        <taxon>Fungi</taxon>
        <taxon>Dikarya</taxon>
        <taxon>Ascomycota</taxon>
        <taxon>Pezizomycotina</taxon>
        <taxon>Dothideomycetes</taxon>
        <taxon>Pleosporomycetidae</taxon>
        <taxon>Pleosporales</taxon>
        <taxon>Pleosporineae</taxon>
        <taxon>Pleosporaceae</taxon>
        <taxon>Curvularia</taxon>
    </lineage>
</organism>
<dbReference type="InterPro" id="IPR036322">
    <property type="entry name" value="WD40_repeat_dom_sf"/>
</dbReference>
<feature type="region of interest" description="Disordered" evidence="2">
    <location>
        <begin position="399"/>
        <end position="420"/>
    </location>
</feature>
<name>A0A9P4T4Q2_CURKU</name>
<dbReference type="SUPFAM" id="SSF50978">
    <property type="entry name" value="WD40 repeat-like"/>
    <property type="match status" value="2"/>
</dbReference>
<feature type="region of interest" description="Disordered" evidence="2">
    <location>
        <begin position="101"/>
        <end position="127"/>
    </location>
</feature>
<keyword evidence="1" id="KW-0853">WD repeat</keyword>
<feature type="compositionally biased region" description="Polar residues" evidence="2">
    <location>
        <begin position="101"/>
        <end position="123"/>
    </location>
</feature>
<feature type="region of interest" description="Disordered" evidence="2">
    <location>
        <begin position="453"/>
        <end position="472"/>
    </location>
</feature>
<evidence type="ECO:0000256" key="1">
    <source>
        <dbReference type="PROSITE-ProRule" id="PRU00221"/>
    </source>
</evidence>
<sequence length="1104" mass="119378">MSLTPSNARMRDATLGASIKLTPTPSPFSTLKNNPRSPVKAARAEANLALRTVIGTTASTANAFDSLSTARYFAYTAGTAAVVATIDEQHNISQRFYRARPTTSPINSSSSVYGGPATPTQNESRNRAAASIRDAGLGASPHAAPAVNDWNDSPNNRAWTAREKIKAATCLGFSPDGKFLAVGETGYRPRVLIFSNSTDAPSDTPLTALTEHSFGVNCVAFSPDSRYLASIGTAQDGFLYVWSINPRTGAATLHSSNKCVSNINRMTWMGNKLITVGTRHVKVWSLEERSPVQRVTSKSRQSDMFVGGTNKPLSGRNCLLGDLQDATFTSVCQVAPNKAIVASERGDLCLIDETDREQNFSRIAYAGFSVTAMAADTKGRVHLAGPHGGLKTLTVASLISKTTPPPSPSTESSRGESPTISITDCSNQINAIACLAEHIVTVDSSRAIRLSHLNATPQDSDGKPDLTDNESSIGDVIHTLPAQGDSVLGVRVLPRPNNLDASYYTWAAGGSVIFWSHTGSVQRSLQIALEQLPEPDALPNELRTVRASSDASFLVTGDKLGVLRIIDCRFEAVIFESRAHSNEVTSIAIFEDESSTLVASASRDRTVQIFSRERGRWTLLQTLDEHAGAVLGIQFSQSGTHLVSSSSDRSIVVREMLSRTEEEKTIRVFVFLRCIAFKSTPVSMTWDADQDDVLIASSVDRQVHKYDLQSGQCLSNFKASDNDGGDAVVLHSLAHIPREWGSPLIAGVSSTDKSIRIYDESGTLLARDWGHTEGVTDIAFVQPSDAQDEDGREKSLVTVAVDGTIFVWGLSLQSPYRQEMSKSLDMLDTSTQLTPNLLATKPPIRRVLSQSELAKFQRSPEDSGDATPTGNRSPTLKKKLSKFSLQKNQTPKLDPSPLPSTVREKRNAGTASSHTFLRRRNNNSPSPPASPKARGTQRRTSVDVRSRSNLKAAASEYGSLATASESFCRQLKAYRKRLANSTETLDSDMVKEVQRELATTARAVGERAKTKDLDESTMARFLDQYSERLVNMLDERIAASVALRTRQDSDAALSTPLRSPADFRRSPSPLGQSSDATGGDEGSQQIATPTSATAEKTVEDDSLR</sequence>
<dbReference type="EMBL" id="SWKU01000049">
    <property type="protein sequence ID" value="KAF2993692.1"/>
    <property type="molecule type" value="Genomic_DNA"/>
</dbReference>
<proteinExistence type="predicted"/>
<dbReference type="PROSITE" id="PS50082">
    <property type="entry name" value="WD_REPEATS_2"/>
    <property type="match status" value="1"/>
</dbReference>
<protein>
    <submittedName>
        <fullName evidence="3">Uncharacterized protein</fullName>
    </submittedName>
</protein>
<dbReference type="OrthoDB" id="6252103at2759"/>
<feature type="compositionally biased region" description="Polar residues" evidence="2">
    <location>
        <begin position="1069"/>
        <end position="1094"/>
    </location>
</feature>
<dbReference type="Pfam" id="PF00400">
    <property type="entry name" value="WD40"/>
    <property type="match status" value="3"/>
</dbReference>
<dbReference type="AlphaFoldDB" id="A0A9P4T4Q2"/>
<dbReference type="InterPro" id="IPR052779">
    <property type="entry name" value="WDR62"/>
</dbReference>
<dbReference type="Gene3D" id="2.130.10.10">
    <property type="entry name" value="YVTN repeat-like/Quinoprotein amine dehydrogenase"/>
    <property type="match status" value="3"/>
</dbReference>
<feature type="region of interest" description="Disordered" evidence="2">
    <location>
        <begin position="853"/>
        <end position="947"/>
    </location>
</feature>
<keyword evidence="4" id="KW-1185">Reference proteome</keyword>
<dbReference type="Proteomes" id="UP000801428">
    <property type="component" value="Unassembled WGS sequence"/>
</dbReference>
<reference evidence="3" key="1">
    <citation type="submission" date="2019-04" db="EMBL/GenBank/DDBJ databases">
        <title>Sequencing of skin fungus with MAO and IRED activity.</title>
        <authorList>
            <person name="Marsaioli A.J."/>
            <person name="Bonatto J.M.C."/>
            <person name="Reis Junior O."/>
        </authorList>
    </citation>
    <scope>NUCLEOTIDE SEQUENCE</scope>
    <source>
        <strain evidence="3">30M1</strain>
    </source>
</reference>
<gene>
    <name evidence="3" type="ORF">E8E13_002023</name>
</gene>
<dbReference type="PANTHER" id="PTHR45589">
    <property type="entry name" value="WD REPEAT DOMAIN 62, ISOFORM G"/>
    <property type="match status" value="1"/>
</dbReference>
<feature type="region of interest" description="Disordered" evidence="2">
    <location>
        <begin position="1048"/>
        <end position="1104"/>
    </location>
</feature>
<dbReference type="SMART" id="SM00320">
    <property type="entry name" value="WD40"/>
    <property type="match status" value="9"/>
</dbReference>
<dbReference type="InterPro" id="IPR001680">
    <property type="entry name" value="WD40_rpt"/>
</dbReference>
<accession>A0A9P4T4Q2</accession>
<dbReference type="PANTHER" id="PTHR45589:SF1">
    <property type="entry name" value="WD REPEAT DOMAIN 62, ISOFORM G"/>
    <property type="match status" value="1"/>
</dbReference>
<feature type="compositionally biased region" description="Low complexity" evidence="2">
    <location>
        <begin position="409"/>
        <end position="419"/>
    </location>
</feature>
<feature type="repeat" description="WD" evidence="1">
    <location>
        <begin position="623"/>
        <end position="664"/>
    </location>
</feature>
<comment type="caution">
    <text evidence="3">The sequence shown here is derived from an EMBL/GenBank/DDBJ whole genome shotgun (WGS) entry which is preliminary data.</text>
</comment>
<dbReference type="InterPro" id="IPR015943">
    <property type="entry name" value="WD40/YVTN_repeat-like_dom_sf"/>
</dbReference>
<evidence type="ECO:0000256" key="2">
    <source>
        <dbReference type="SAM" id="MobiDB-lite"/>
    </source>
</evidence>
<evidence type="ECO:0000313" key="3">
    <source>
        <dbReference type="EMBL" id="KAF2993692.1"/>
    </source>
</evidence>